<dbReference type="PANTHER" id="PTHR11070">
    <property type="entry name" value="UVRD / RECB / PCRA DNA HELICASE FAMILY MEMBER"/>
    <property type="match status" value="1"/>
</dbReference>
<dbReference type="PROSITE" id="PS51217">
    <property type="entry name" value="UVRD_HELICASE_CTER"/>
    <property type="match status" value="1"/>
</dbReference>
<dbReference type="InterPro" id="IPR011604">
    <property type="entry name" value="PDDEXK-like_dom_sf"/>
</dbReference>
<comment type="catalytic activity">
    <reaction evidence="13">
        <text>ATP + H2O = ADP + phosphate + H(+)</text>
        <dbReference type="Rhea" id="RHEA:13065"/>
        <dbReference type="ChEBI" id="CHEBI:15377"/>
        <dbReference type="ChEBI" id="CHEBI:15378"/>
        <dbReference type="ChEBI" id="CHEBI:30616"/>
        <dbReference type="ChEBI" id="CHEBI:43474"/>
        <dbReference type="ChEBI" id="CHEBI:456216"/>
        <dbReference type="EC" id="5.6.2.4"/>
    </reaction>
</comment>
<gene>
    <name evidence="17" type="ordered locus">TWT_519</name>
</gene>
<dbReference type="GO" id="GO:0043138">
    <property type="term" value="F:3'-5' DNA helicase activity"/>
    <property type="evidence" value="ECO:0007669"/>
    <property type="project" value="UniProtKB-EC"/>
</dbReference>
<evidence type="ECO:0000256" key="3">
    <source>
        <dbReference type="ARBA" id="ARBA00022763"/>
    </source>
</evidence>
<organism evidence="17 18">
    <name type="scientific">Tropheryma whipplei (strain Twist)</name>
    <name type="common">Whipple's bacillus</name>
    <dbReference type="NCBI Taxonomy" id="203267"/>
    <lineage>
        <taxon>Bacteria</taxon>
        <taxon>Bacillati</taxon>
        <taxon>Actinomycetota</taxon>
        <taxon>Actinomycetes</taxon>
        <taxon>Micrococcales</taxon>
        <taxon>Tropherymataceae</taxon>
        <taxon>Tropheryma</taxon>
    </lineage>
</organism>
<dbReference type="InterPro" id="IPR011335">
    <property type="entry name" value="Restrct_endonuc-II-like"/>
</dbReference>
<dbReference type="GO" id="GO:0000725">
    <property type="term" value="P:recombinational repair"/>
    <property type="evidence" value="ECO:0007669"/>
    <property type="project" value="TreeGrafter"/>
</dbReference>
<keyword evidence="18" id="KW-1185">Reference proteome</keyword>
<evidence type="ECO:0000313" key="18">
    <source>
        <dbReference type="Proteomes" id="UP000002200"/>
    </source>
</evidence>
<dbReference type="eggNOG" id="COG0210">
    <property type="taxonomic scope" value="Bacteria"/>
</dbReference>
<keyword evidence="6" id="KW-0269">Exonuclease</keyword>
<keyword evidence="1" id="KW-0540">Nuclease</keyword>
<dbReference type="EC" id="5.6.2.4" evidence="12"/>
<dbReference type="KEGG" id="twh:TWT_519"/>
<dbReference type="InterPro" id="IPR027417">
    <property type="entry name" value="P-loop_NTPase"/>
</dbReference>
<comment type="catalytic activity">
    <reaction evidence="11">
        <text>Couples ATP hydrolysis with the unwinding of duplex DNA by translocating in the 3'-5' direction.</text>
        <dbReference type="EC" id="5.6.2.4"/>
    </reaction>
</comment>
<name>Q83G17_TROWT</name>
<dbReference type="HOGENOM" id="CLU_003630_1_1_11"/>
<evidence type="ECO:0000256" key="9">
    <source>
        <dbReference type="ARBA" id="ARBA00023204"/>
    </source>
</evidence>
<dbReference type="Pfam" id="PF00580">
    <property type="entry name" value="UvrD-helicase"/>
    <property type="match status" value="1"/>
</dbReference>
<evidence type="ECO:0000256" key="13">
    <source>
        <dbReference type="ARBA" id="ARBA00048988"/>
    </source>
</evidence>
<dbReference type="InterPro" id="IPR014017">
    <property type="entry name" value="DNA_helicase_UvrD-like_C"/>
</dbReference>
<evidence type="ECO:0000256" key="4">
    <source>
        <dbReference type="ARBA" id="ARBA00022801"/>
    </source>
</evidence>
<dbReference type="PROSITE" id="PS51198">
    <property type="entry name" value="UVRD_HELICASE_ATP_BIND"/>
    <property type="match status" value="1"/>
</dbReference>
<keyword evidence="7 14" id="KW-0067">ATP-binding</keyword>
<keyword evidence="8" id="KW-0238">DNA-binding</keyword>
<dbReference type="GO" id="GO:0016887">
    <property type="term" value="F:ATP hydrolysis activity"/>
    <property type="evidence" value="ECO:0007669"/>
    <property type="project" value="RHEA"/>
</dbReference>
<dbReference type="Proteomes" id="UP000002200">
    <property type="component" value="Chromosome"/>
</dbReference>
<dbReference type="InterPro" id="IPR038726">
    <property type="entry name" value="PDDEXK_AddAB-type"/>
</dbReference>
<evidence type="ECO:0000256" key="10">
    <source>
        <dbReference type="ARBA" id="ARBA00023235"/>
    </source>
</evidence>
<keyword evidence="4 14" id="KW-0378">Hydrolase</keyword>
<dbReference type="SUPFAM" id="SSF52540">
    <property type="entry name" value="P-loop containing nucleoside triphosphate hydrolases"/>
    <property type="match status" value="1"/>
</dbReference>
<evidence type="ECO:0000259" key="16">
    <source>
        <dbReference type="PROSITE" id="PS51217"/>
    </source>
</evidence>
<dbReference type="EMBL" id="AE014184">
    <property type="protein sequence ID" value="AAO44616.1"/>
    <property type="molecule type" value="Genomic_DNA"/>
</dbReference>
<dbReference type="GO" id="GO:0033202">
    <property type="term" value="C:DNA helicase complex"/>
    <property type="evidence" value="ECO:0007669"/>
    <property type="project" value="TreeGrafter"/>
</dbReference>
<dbReference type="GO" id="GO:0003677">
    <property type="term" value="F:DNA binding"/>
    <property type="evidence" value="ECO:0007669"/>
    <property type="project" value="UniProtKB-KW"/>
</dbReference>
<evidence type="ECO:0000256" key="8">
    <source>
        <dbReference type="ARBA" id="ARBA00023125"/>
    </source>
</evidence>
<dbReference type="Gene3D" id="3.40.50.300">
    <property type="entry name" value="P-loop containing nucleotide triphosphate hydrolases"/>
    <property type="match status" value="3"/>
</dbReference>
<evidence type="ECO:0000256" key="1">
    <source>
        <dbReference type="ARBA" id="ARBA00022722"/>
    </source>
</evidence>
<evidence type="ECO:0000256" key="14">
    <source>
        <dbReference type="PROSITE-ProRule" id="PRU00560"/>
    </source>
</evidence>
<dbReference type="InterPro" id="IPR014016">
    <property type="entry name" value="UvrD-like_ATP-bd"/>
</dbReference>
<dbReference type="AlphaFoldDB" id="Q83G17"/>
<evidence type="ECO:0000256" key="2">
    <source>
        <dbReference type="ARBA" id="ARBA00022741"/>
    </source>
</evidence>
<evidence type="ECO:0000256" key="7">
    <source>
        <dbReference type="ARBA" id="ARBA00022840"/>
    </source>
</evidence>
<dbReference type="Gene3D" id="1.10.486.10">
    <property type="entry name" value="PCRA, domain 4"/>
    <property type="match status" value="1"/>
</dbReference>
<feature type="domain" description="UvrD-like helicase ATP-binding" evidence="15">
    <location>
        <begin position="18"/>
        <end position="330"/>
    </location>
</feature>
<dbReference type="SUPFAM" id="SSF52980">
    <property type="entry name" value="Restriction endonuclease-like"/>
    <property type="match status" value="1"/>
</dbReference>
<keyword evidence="2 14" id="KW-0547">Nucleotide-binding</keyword>
<dbReference type="eggNOG" id="COG2887">
    <property type="taxonomic scope" value="Bacteria"/>
</dbReference>
<dbReference type="GO" id="GO:0005829">
    <property type="term" value="C:cytosol"/>
    <property type="evidence" value="ECO:0007669"/>
    <property type="project" value="TreeGrafter"/>
</dbReference>
<keyword evidence="9" id="KW-0234">DNA repair</keyword>
<dbReference type="Gene3D" id="3.90.320.10">
    <property type="match status" value="1"/>
</dbReference>
<keyword evidence="10" id="KW-0413">Isomerase</keyword>
<keyword evidence="3" id="KW-0227">DNA damage</keyword>
<dbReference type="OrthoDB" id="4812256at2"/>
<evidence type="ECO:0000256" key="11">
    <source>
        <dbReference type="ARBA" id="ARBA00034617"/>
    </source>
</evidence>
<evidence type="ECO:0000313" key="17">
    <source>
        <dbReference type="EMBL" id="AAO44616.1"/>
    </source>
</evidence>
<dbReference type="PANTHER" id="PTHR11070:SF55">
    <property type="entry name" value="DNA 3'-5' HELICASE"/>
    <property type="match status" value="1"/>
</dbReference>
<accession>Q83G17</accession>
<dbReference type="GO" id="GO:0004527">
    <property type="term" value="F:exonuclease activity"/>
    <property type="evidence" value="ECO:0007669"/>
    <property type="project" value="UniProtKB-KW"/>
</dbReference>
<dbReference type="CDD" id="cd17932">
    <property type="entry name" value="DEXQc_UvrD"/>
    <property type="match status" value="1"/>
</dbReference>
<evidence type="ECO:0000256" key="12">
    <source>
        <dbReference type="ARBA" id="ARBA00034808"/>
    </source>
</evidence>
<evidence type="ECO:0000256" key="5">
    <source>
        <dbReference type="ARBA" id="ARBA00022806"/>
    </source>
</evidence>
<evidence type="ECO:0000259" key="15">
    <source>
        <dbReference type="PROSITE" id="PS51198"/>
    </source>
</evidence>
<dbReference type="InterPro" id="IPR000212">
    <property type="entry name" value="DNA_helicase_UvrD/REP"/>
</dbReference>
<evidence type="ECO:0000256" key="6">
    <source>
        <dbReference type="ARBA" id="ARBA00022839"/>
    </source>
</evidence>
<reference evidence="17 18" key="1">
    <citation type="journal article" date="2003" name="Genome Res.">
        <title>Tropheryma whipplei twist: a human pathogenic Actinobacteria with a reduced genome.</title>
        <authorList>
            <person name="Raoult D."/>
            <person name="Ogata H."/>
            <person name="Audic S."/>
            <person name="Robert C."/>
            <person name="Suhre K."/>
            <person name="Drancourt M."/>
            <person name="Claverie J.-M."/>
        </authorList>
    </citation>
    <scope>NUCLEOTIDE SEQUENCE [LARGE SCALE GENOMIC DNA]</scope>
    <source>
        <strain evidence="17 18">Twist</strain>
    </source>
</reference>
<feature type="domain" description="UvrD-like helicase C-terminal" evidence="16">
    <location>
        <begin position="331"/>
        <end position="597"/>
    </location>
</feature>
<proteinExistence type="predicted"/>
<keyword evidence="5 14" id="KW-0347">Helicase</keyword>
<feature type="binding site" evidence="14">
    <location>
        <begin position="39"/>
        <end position="46"/>
    </location>
    <ligand>
        <name>ATP</name>
        <dbReference type="ChEBI" id="CHEBI:30616"/>
    </ligand>
</feature>
<sequence>MNMSLRDSRHMCSILNLHAPTEEQRAIIESPLENALVIAGAGSGKTETLVLRLLWLIASGKLKPESIMGLTFTRKAAGELASRLQKSLAILNSYTGDVLSPEIDVLTYNSFANSIYQDNALLLDHPVPYTAIEDSEAQLIARRLLVEHGLDEDEPSETIDNLASSLIKLDDAIVDNLLDLGELNQFASEFIEFVGAFDAPVAKSDVFRAKRLIALSKLIPALKDEKKLRGRISYSEQVAFALEVCRQTHVLAEFQEKIAYVVLDEYQDTSPIQVEFLKTIFGNRCRVLAVGDPRQAIFGFRGASVANIANFARDFVSNKQYELSISWRNDKNILDLANHISPKIRPLHPRPEANDGSTSLEVYTDPEQEVHEGALWLNSVVEKGTAAVLTRTRSRLISVSRVLDEIGVSYTRADVNIFYEPEVVDILSCMRIISGVNENLSFLRLITGPRWQVGISDLHALRGYIAVGKKNLDRISLLEAVNRINIQKTPMSCEGKKRLEDFLEFFRKIKGLSFLSPLELAYLIEESLNLDIEVQMSHRGRENLDALYELIASFRGDNLSEMLAWFDSLEEEDAFRGPTKQSCPGQVELFTVHSAKGLEWDWVLLPFLDDFPAKSREKSGWLSKTGLLPFCLRLDRESLPEFYFHKCSDSKEYRAARRQYEDDVLQHQIREERKLLYVAVTRARQGLRISASARQKPGQFLREISEFLQTDLPQAVHNNPKKRVGYWPLDSLGARRKRVKLAAAAVHNRSIEESEESLKKEPLKALIAGMLKELDISVDKPEKRISATALSKKDPNVFLLPQPPIKNAWLGVAFHAWIENYYSTYSDMLFHENSADEYGISGPVFEQSQRFSPELDQLRHNFMQSEWSYKKPIAVELSLEWLIGDVIVPCTIDAVFFDGDRYTILDWKSGLSSNQYRIQLSLYRLAFAEWKGVNPDKVEAKIYFAADNRTIKVRPYTVDELGKMPGFLSDLFS</sequence>
<dbReference type="GO" id="GO:0005524">
    <property type="term" value="F:ATP binding"/>
    <property type="evidence" value="ECO:0007669"/>
    <property type="project" value="UniProtKB-UniRule"/>
</dbReference>
<protein>
    <recommendedName>
        <fullName evidence="12">DNA 3'-5' helicase</fullName>
        <ecNumber evidence="12">5.6.2.4</ecNumber>
    </recommendedName>
</protein>
<dbReference type="STRING" id="203267.TWT_519"/>
<dbReference type="Pfam" id="PF12705">
    <property type="entry name" value="PDDEXK_1"/>
    <property type="match status" value="1"/>
</dbReference>
<dbReference type="Pfam" id="PF13361">
    <property type="entry name" value="UvrD_C"/>
    <property type="match status" value="1"/>
</dbReference>